<dbReference type="Gene3D" id="3.80.10.10">
    <property type="entry name" value="Ribonuclease Inhibitor"/>
    <property type="match status" value="1"/>
</dbReference>
<dbReference type="Pfam" id="PF01463">
    <property type="entry name" value="LRRCT"/>
    <property type="match status" value="1"/>
</dbReference>
<keyword evidence="1" id="KW-0433">Leucine-rich repeat</keyword>
<protein>
    <submittedName>
        <fullName evidence="5">LRRCT domain-containing protein</fullName>
    </submittedName>
</protein>
<keyword evidence="2" id="KW-0732">Signal</keyword>
<reference evidence="5" key="1">
    <citation type="submission" date="2022-11" db="UniProtKB">
        <authorList>
            <consortium name="WormBaseParasite"/>
        </authorList>
    </citation>
    <scope>IDENTIFICATION</scope>
</reference>
<name>A0A915KFC6_ROMCU</name>
<evidence type="ECO:0000313" key="5">
    <source>
        <dbReference type="WBParaSite" id="nRc.2.0.1.t37080-RA"/>
    </source>
</evidence>
<organism evidence="4 5">
    <name type="scientific">Romanomermis culicivorax</name>
    <name type="common">Nematode worm</name>
    <dbReference type="NCBI Taxonomy" id="13658"/>
    <lineage>
        <taxon>Eukaryota</taxon>
        <taxon>Metazoa</taxon>
        <taxon>Ecdysozoa</taxon>
        <taxon>Nematoda</taxon>
        <taxon>Enoplea</taxon>
        <taxon>Dorylaimia</taxon>
        <taxon>Mermithida</taxon>
        <taxon>Mermithoidea</taxon>
        <taxon>Mermithidae</taxon>
        <taxon>Romanomermis</taxon>
    </lineage>
</organism>
<dbReference type="Proteomes" id="UP000887565">
    <property type="component" value="Unplaced"/>
</dbReference>
<sequence length="140" mass="15555">MAIRRQCKLVLCKVYSAVNESACLPDGKYCPAGCQCKVDRDGKTTDTLQVYKADNTLHQTVNCKAVGNNPLQCDCEMEWFSEWIKKDFLEPGVARCTGPEPLRGQLLLTTPSDQFKCSSTGGESSRPGFFHLFSYCKVTV</sequence>
<keyword evidence="4" id="KW-1185">Reference proteome</keyword>
<accession>A0A915KFC6</accession>
<proteinExistence type="predicted"/>
<dbReference type="AlphaFoldDB" id="A0A915KFC6"/>
<feature type="domain" description="LRRCT" evidence="3">
    <location>
        <begin position="69"/>
        <end position="118"/>
    </location>
</feature>
<dbReference type="InterPro" id="IPR000483">
    <property type="entry name" value="Cys-rich_flank_reg_C"/>
</dbReference>
<evidence type="ECO:0000259" key="3">
    <source>
        <dbReference type="SMART" id="SM00082"/>
    </source>
</evidence>
<evidence type="ECO:0000313" key="4">
    <source>
        <dbReference type="Proteomes" id="UP000887565"/>
    </source>
</evidence>
<evidence type="ECO:0000256" key="1">
    <source>
        <dbReference type="ARBA" id="ARBA00022614"/>
    </source>
</evidence>
<dbReference type="WBParaSite" id="nRc.2.0.1.t37080-RA">
    <property type="protein sequence ID" value="nRc.2.0.1.t37080-RA"/>
    <property type="gene ID" value="nRc.2.0.1.g37080"/>
</dbReference>
<evidence type="ECO:0000256" key="2">
    <source>
        <dbReference type="ARBA" id="ARBA00022729"/>
    </source>
</evidence>
<dbReference type="InterPro" id="IPR032675">
    <property type="entry name" value="LRR_dom_sf"/>
</dbReference>
<dbReference type="SMART" id="SM00082">
    <property type="entry name" value="LRRCT"/>
    <property type="match status" value="1"/>
</dbReference>